<dbReference type="InterPro" id="IPR010895">
    <property type="entry name" value="CHRD"/>
</dbReference>
<name>H8KSJ8_SOLCM</name>
<dbReference type="Pfam" id="PF07452">
    <property type="entry name" value="CHRD"/>
    <property type="match status" value="1"/>
</dbReference>
<accession>H8KSJ8</accession>
<dbReference type="eggNOG" id="COG2335">
    <property type="taxonomic scope" value="Bacteria"/>
</dbReference>
<dbReference type="Proteomes" id="UP000007590">
    <property type="component" value="Chromosome"/>
</dbReference>
<proteinExistence type="predicted"/>
<evidence type="ECO:0000313" key="3">
    <source>
        <dbReference type="EMBL" id="AFD08549.1"/>
    </source>
</evidence>
<evidence type="ECO:0000256" key="1">
    <source>
        <dbReference type="SAM" id="SignalP"/>
    </source>
</evidence>
<feature type="signal peptide" evidence="1">
    <location>
        <begin position="1"/>
        <end position="34"/>
    </location>
</feature>
<evidence type="ECO:0000313" key="4">
    <source>
        <dbReference type="Proteomes" id="UP000007590"/>
    </source>
</evidence>
<reference evidence="3" key="1">
    <citation type="submission" date="2012-02" db="EMBL/GenBank/DDBJ databases">
        <title>The complete genome of Solitalea canadensis DSM 3403.</title>
        <authorList>
            <consortium name="US DOE Joint Genome Institute (JGI-PGF)"/>
            <person name="Lucas S."/>
            <person name="Copeland A."/>
            <person name="Lapidus A."/>
            <person name="Glavina del Rio T."/>
            <person name="Dalin E."/>
            <person name="Tice H."/>
            <person name="Bruce D."/>
            <person name="Goodwin L."/>
            <person name="Pitluck S."/>
            <person name="Peters L."/>
            <person name="Ovchinnikova G."/>
            <person name="Lu M."/>
            <person name="Kyrpides N."/>
            <person name="Mavromatis K."/>
            <person name="Ivanova N."/>
            <person name="Brettin T."/>
            <person name="Detter J.C."/>
            <person name="Han C."/>
            <person name="Larimer F."/>
            <person name="Land M."/>
            <person name="Hauser L."/>
            <person name="Markowitz V."/>
            <person name="Cheng J.-F."/>
            <person name="Hugenholtz P."/>
            <person name="Woyke T."/>
            <person name="Wu D."/>
            <person name="Spring S."/>
            <person name="Schroeder M."/>
            <person name="Kopitz M."/>
            <person name="Brambilla E."/>
            <person name="Klenk H.-P."/>
            <person name="Eisen J.A."/>
        </authorList>
    </citation>
    <scope>NUCLEOTIDE SEQUENCE</scope>
    <source>
        <strain evidence="3">DSM 3403</strain>
    </source>
</reference>
<gene>
    <name evidence="3" type="ordered locus">Solca_3545</name>
</gene>
<keyword evidence="4" id="KW-1185">Reference proteome</keyword>
<keyword evidence="1" id="KW-0732">Signal</keyword>
<evidence type="ECO:0000259" key="2">
    <source>
        <dbReference type="SMART" id="SM00754"/>
    </source>
</evidence>
<feature type="domain" description="CHRD" evidence="2">
    <location>
        <begin position="46"/>
        <end position="156"/>
    </location>
</feature>
<dbReference type="KEGG" id="scn:Solca_3545"/>
<feature type="chain" id="PRO_5003615260" evidence="1">
    <location>
        <begin position="35"/>
        <end position="168"/>
    </location>
</feature>
<protein>
    <submittedName>
        <fullName evidence="3">CHRD domain-containing protein</fullName>
    </submittedName>
</protein>
<sequence length="168" mass="17340">MAMKQTPNLITKASSALTLIVLAFFIGFSSCSSSNDDNPSPGNTKVLYSGTFAKSNNTVTTTATGAVSAELNTSNNELSYSISWNNLTSAVGDMHFHDNGPIIVHIEGFPTTVSGSFSGKTTLTAGQVTDLGGGKIYVQIHTVNFPGGEVIATLTKTGGSNPSPSPGY</sequence>
<dbReference type="STRING" id="929556.Solca_3545"/>
<dbReference type="PROSITE" id="PS51257">
    <property type="entry name" value="PROKAR_LIPOPROTEIN"/>
    <property type="match status" value="1"/>
</dbReference>
<dbReference type="HOGENOM" id="CLU_1585392_0_0_10"/>
<dbReference type="SMART" id="SM00754">
    <property type="entry name" value="CHRD"/>
    <property type="match status" value="1"/>
</dbReference>
<dbReference type="AlphaFoldDB" id="H8KSJ8"/>
<dbReference type="EMBL" id="CP003349">
    <property type="protein sequence ID" value="AFD08549.1"/>
    <property type="molecule type" value="Genomic_DNA"/>
</dbReference>
<organism evidence="3 4">
    <name type="scientific">Solitalea canadensis (strain ATCC 29591 / DSM 3403 / JCM 21819 / LMG 8368 / NBRC 15130 / NCIMB 12057 / USAM 9D)</name>
    <name type="common">Flexibacter canadensis</name>
    <dbReference type="NCBI Taxonomy" id="929556"/>
    <lineage>
        <taxon>Bacteria</taxon>
        <taxon>Pseudomonadati</taxon>
        <taxon>Bacteroidota</taxon>
        <taxon>Sphingobacteriia</taxon>
        <taxon>Sphingobacteriales</taxon>
        <taxon>Sphingobacteriaceae</taxon>
        <taxon>Solitalea</taxon>
    </lineage>
</organism>